<feature type="region of interest" description="Disordered" evidence="1">
    <location>
        <begin position="184"/>
        <end position="207"/>
    </location>
</feature>
<evidence type="ECO:0000313" key="2">
    <source>
        <dbReference type="EMBL" id="KAJ7328786.1"/>
    </source>
</evidence>
<accession>A0AAD7EJH7</accession>
<gene>
    <name evidence="2" type="ORF">DFH08DRAFT_883207</name>
</gene>
<dbReference type="PANTHER" id="PTHR43431:SF7">
    <property type="entry name" value="OXIDOREDUCTASE, SHORT CHAIN DEHYDROGENASE_REDUCTASE FAMILY (AFU_ORTHOLOGUE AFUA_5G14000)"/>
    <property type="match status" value="1"/>
</dbReference>
<name>A0AAD7EJH7_9AGAR</name>
<dbReference type="AlphaFoldDB" id="A0AAD7EJH7"/>
<dbReference type="PANTHER" id="PTHR43431">
    <property type="entry name" value="OXIDOREDUCTASE, SHORT CHAIN DEHYDROGENASE/REDUCTASE FAMILY (AFU_ORTHOLOGUE AFUA_5G14000)"/>
    <property type="match status" value="1"/>
</dbReference>
<proteinExistence type="predicted"/>
<dbReference type="SUPFAM" id="SSF51735">
    <property type="entry name" value="NAD(P)-binding Rossmann-fold domains"/>
    <property type="match status" value="1"/>
</dbReference>
<sequence>MLIYYSRGFAKEGYTIALISRGPEALKVLAGSINDSGGSAESFPVTAYGAEDFTAAFSSIEARFPSPEYAITVAIFNAGHGVWKPFLQLTTEDIRESSKVNNEGAFAFSRAAILAFQKNDPSPSTGAKGTLIFTGATASLRGNVVTSAFAAGKFALRALSQSLAKEFGKEDIHVAHAIIDGSIATNNTRGNRNTPPSGPVENSKPHSLLSPESIATSYLYLVNQDRSSWTWELDLRPAHEKW</sequence>
<dbReference type="InterPro" id="IPR002347">
    <property type="entry name" value="SDR_fam"/>
</dbReference>
<evidence type="ECO:0000256" key="1">
    <source>
        <dbReference type="SAM" id="MobiDB-lite"/>
    </source>
</evidence>
<comment type="caution">
    <text evidence="2">The sequence shown here is derived from an EMBL/GenBank/DDBJ whole genome shotgun (WGS) entry which is preliminary data.</text>
</comment>
<feature type="compositionally biased region" description="Low complexity" evidence="1">
    <location>
        <begin position="185"/>
        <end position="194"/>
    </location>
</feature>
<protein>
    <submittedName>
        <fullName evidence="2">Short-chain dehydrogenase/reductase SDR</fullName>
    </submittedName>
</protein>
<dbReference type="EMBL" id="JARIHO010000038">
    <property type="protein sequence ID" value="KAJ7328786.1"/>
    <property type="molecule type" value="Genomic_DNA"/>
</dbReference>
<reference evidence="2" key="1">
    <citation type="submission" date="2023-03" db="EMBL/GenBank/DDBJ databases">
        <title>Massive genome expansion in bonnet fungi (Mycena s.s.) driven by repeated elements and novel gene families across ecological guilds.</title>
        <authorList>
            <consortium name="Lawrence Berkeley National Laboratory"/>
            <person name="Harder C.B."/>
            <person name="Miyauchi S."/>
            <person name="Viragh M."/>
            <person name="Kuo A."/>
            <person name="Thoen E."/>
            <person name="Andreopoulos B."/>
            <person name="Lu D."/>
            <person name="Skrede I."/>
            <person name="Drula E."/>
            <person name="Henrissat B."/>
            <person name="Morin E."/>
            <person name="Kohler A."/>
            <person name="Barry K."/>
            <person name="LaButti K."/>
            <person name="Morin E."/>
            <person name="Salamov A."/>
            <person name="Lipzen A."/>
            <person name="Mereny Z."/>
            <person name="Hegedus B."/>
            <person name="Baldrian P."/>
            <person name="Stursova M."/>
            <person name="Weitz H."/>
            <person name="Taylor A."/>
            <person name="Grigoriev I.V."/>
            <person name="Nagy L.G."/>
            <person name="Martin F."/>
            <person name="Kauserud H."/>
        </authorList>
    </citation>
    <scope>NUCLEOTIDE SEQUENCE</scope>
    <source>
        <strain evidence="2">CBHHK002</strain>
    </source>
</reference>
<dbReference type="Proteomes" id="UP001218218">
    <property type="component" value="Unassembled WGS sequence"/>
</dbReference>
<dbReference type="Pfam" id="PF00106">
    <property type="entry name" value="adh_short"/>
    <property type="match status" value="1"/>
</dbReference>
<dbReference type="Gene3D" id="3.40.50.720">
    <property type="entry name" value="NAD(P)-binding Rossmann-like Domain"/>
    <property type="match status" value="1"/>
</dbReference>
<dbReference type="InterPro" id="IPR036291">
    <property type="entry name" value="NAD(P)-bd_dom_sf"/>
</dbReference>
<evidence type="ECO:0000313" key="3">
    <source>
        <dbReference type="Proteomes" id="UP001218218"/>
    </source>
</evidence>
<keyword evidence="3" id="KW-1185">Reference proteome</keyword>
<organism evidence="2 3">
    <name type="scientific">Mycena albidolilacea</name>
    <dbReference type="NCBI Taxonomy" id="1033008"/>
    <lineage>
        <taxon>Eukaryota</taxon>
        <taxon>Fungi</taxon>
        <taxon>Dikarya</taxon>
        <taxon>Basidiomycota</taxon>
        <taxon>Agaricomycotina</taxon>
        <taxon>Agaricomycetes</taxon>
        <taxon>Agaricomycetidae</taxon>
        <taxon>Agaricales</taxon>
        <taxon>Marasmiineae</taxon>
        <taxon>Mycenaceae</taxon>
        <taxon>Mycena</taxon>
    </lineage>
</organism>